<dbReference type="PANTHER" id="PTHR12015:SF77">
    <property type="entry name" value="C-C MOTIF CHEMOKINE 15"/>
    <property type="match status" value="1"/>
</dbReference>
<dbReference type="Ensembl" id="ENSPEMT00000040602.1">
    <property type="protein sequence ID" value="ENSPEMP00000036170.1"/>
    <property type="gene ID" value="ENSPEMG00000028232.1"/>
</dbReference>
<name>A0A8C9CS58_PERMB</name>
<reference evidence="10 11" key="1">
    <citation type="submission" date="2018-10" db="EMBL/GenBank/DDBJ databases">
        <title>Improved assembly of the deer mouse Peromyscus maniculatus genome.</title>
        <authorList>
            <person name="Lassance J.-M."/>
            <person name="Hoekstra H.E."/>
        </authorList>
    </citation>
    <scope>NUCLEOTIDE SEQUENCE [LARGE SCALE GENOMIC DNA]</scope>
</reference>
<dbReference type="SUPFAM" id="SSF54117">
    <property type="entry name" value="Interleukin 8-like chemokines"/>
    <property type="match status" value="1"/>
</dbReference>
<dbReference type="GO" id="GO:0070098">
    <property type="term" value="P:chemokine-mediated signaling pathway"/>
    <property type="evidence" value="ECO:0007669"/>
    <property type="project" value="TreeGrafter"/>
</dbReference>
<evidence type="ECO:0000256" key="4">
    <source>
        <dbReference type="ARBA" id="ARBA00022514"/>
    </source>
</evidence>
<dbReference type="GO" id="GO:0006954">
    <property type="term" value="P:inflammatory response"/>
    <property type="evidence" value="ECO:0007669"/>
    <property type="project" value="TreeGrafter"/>
</dbReference>
<dbReference type="GO" id="GO:0030335">
    <property type="term" value="P:positive regulation of cell migration"/>
    <property type="evidence" value="ECO:0007669"/>
    <property type="project" value="TreeGrafter"/>
</dbReference>
<evidence type="ECO:0000256" key="5">
    <source>
        <dbReference type="ARBA" id="ARBA00022525"/>
    </source>
</evidence>
<dbReference type="SMART" id="SM00199">
    <property type="entry name" value="SCY"/>
    <property type="match status" value="1"/>
</dbReference>
<keyword evidence="3 8" id="KW-0145">Chemotaxis</keyword>
<comment type="subcellular location">
    <subcellularLocation>
        <location evidence="1 8">Secreted</location>
    </subcellularLocation>
</comment>
<protein>
    <recommendedName>
        <fullName evidence="8">C-C motif chemokine</fullName>
    </recommendedName>
</protein>
<dbReference type="GO" id="GO:0045662">
    <property type="term" value="P:negative regulation of myoblast differentiation"/>
    <property type="evidence" value="ECO:0007669"/>
    <property type="project" value="Ensembl"/>
</dbReference>
<dbReference type="Proteomes" id="UP000694547">
    <property type="component" value="Chromosome 8"/>
</dbReference>
<keyword evidence="11" id="KW-1185">Reference proteome</keyword>
<dbReference type="AlphaFoldDB" id="A0A8C9CS58"/>
<evidence type="ECO:0000259" key="9">
    <source>
        <dbReference type="SMART" id="SM00199"/>
    </source>
</evidence>
<dbReference type="InterPro" id="IPR036048">
    <property type="entry name" value="Interleukin_8-like_sf"/>
</dbReference>
<dbReference type="InterPro" id="IPR039809">
    <property type="entry name" value="Chemokine_b/g/d"/>
</dbReference>
<keyword evidence="7" id="KW-1015">Disulfide bond</keyword>
<evidence type="ECO:0000256" key="2">
    <source>
        <dbReference type="ARBA" id="ARBA00010868"/>
    </source>
</evidence>
<accession>A0A8C9CS58</accession>
<dbReference type="GO" id="GO:0008009">
    <property type="term" value="F:chemokine activity"/>
    <property type="evidence" value="ECO:0007669"/>
    <property type="project" value="InterPro"/>
</dbReference>
<keyword evidence="5 8" id="KW-0964">Secreted</keyword>
<reference evidence="10" key="3">
    <citation type="submission" date="2025-09" db="UniProtKB">
        <authorList>
            <consortium name="Ensembl"/>
        </authorList>
    </citation>
    <scope>IDENTIFICATION</scope>
</reference>
<evidence type="ECO:0000256" key="7">
    <source>
        <dbReference type="ARBA" id="ARBA00023157"/>
    </source>
</evidence>
<dbReference type="PANTHER" id="PTHR12015">
    <property type="entry name" value="SMALL INDUCIBLE CYTOKINE A"/>
    <property type="match status" value="1"/>
</dbReference>
<dbReference type="GO" id="GO:0061844">
    <property type="term" value="P:antimicrobial humoral immune response mediated by antimicrobial peptide"/>
    <property type="evidence" value="ECO:0007669"/>
    <property type="project" value="TreeGrafter"/>
</dbReference>
<dbReference type="GO" id="GO:0005615">
    <property type="term" value="C:extracellular space"/>
    <property type="evidence" value="ECO:0007669"/>
    <property type="project" value="UniProtKB-KW"/>
</dbReference>
<evidence type="ECO:0000256" key="6">
    <source>
        <dbReference type="ARBA" id="ARBA00022729"/>
    </source>
</evidence>
<comment type="similarity">
    <text evidence="2 8">Belongs to the intercrine beta (chemokine CC) family.</text>
</comment>
<dbReference type="GO" id="GO:0048020">
    <property type="term" value="F:CCR chemokine receptor binding"/>
    <property type="evidence" value="ECO:0007669"/>
    <property type="project" value="TreeGrafter"/>
</dbReference>
<dbReference type="InterPro" id="IPR001811">
    <property type="entry name" value="Chemokine_IL8-like_dom"/>
</dbReference>
<evidence type="ECO:0000256" key="8">
    <source>
        <dbReference type="RuleBase" id="RU361150"/>
    </source>
</evidence>
<dbReference type="CDD" id="cd00272">
    <property type="entry name" value="Chemokine_CC"/>
    <property type="match status" value="1"/>
</dbReference>
<feature type="chain" id="PRO_5034444373" description="C-C motif chemokine" evidence="8">
    <location>
        <begin position="27"/>
        <end position="116"/>
    </location>
</feature>
<evidence type="ECO:0000313" key="10">
    <source>
        <dbReference type="Ensembl" id="ENSPEMP00000036170.1"/>
    </source>
</evidence>
<dbReference type="InterPro" id="IPR000827">
    <property type="entry name" value="Chemokine_CC_CS"/>
</dbReference>
<evidence type="ECO:0000313" key="11">
    <source>
        <dbReference type="Proteomes" id="UP000694547"/>
    </source>
</evidence>
<organism evidence="10 11">
    <name type="scientific">Peromyscus maniculatus bairdii</name>
    <name type="common">Prairie deer mouse</name>
    <dbReference type="NCBI Taxonomy" id="230844"/>
    <lineage>
        <taxon>Eukaryota</taxon>
        <taxon>Metazoa</taxon>
        <taxon>Chordata</taxon>
        <taxon>Craniata</taxon>
        <taxon>Vertebrata</taxon>
        <taxon>Euteleostomi</taxon>
        <taxon>Mammalia</taxon>
        <taxon>Eutheria</taxon>
        <taxon>Euarchontoglires</taxon>
        <taxon>Glires</taxon>
        <taxon>Rodentia</taxon>
        <taxon>Myomorpha</taxon>
        <taxon>Muroidea</taxon>
        <taxon>Cricetidae</taxon>
        <taxon>Neotominae</taxon>
        <taxon>Peromyscus</taxon>
    </lineage>
</organism>
<dbReference type="FunFam" id="2.40.50.40:FF:000002">
    <property type="entry name" value="C-C motif chemokine"/>
    <property type="match status" value="1"/>
</dbReference>
<feature type="signal peptide" evidence="8">
    <location>
        <begin position="1"/>
        <end position="26"/>
    </location>
</feature>
<proteinExistence type="inferred from homology"/>
<feature type="domain" description="Chemokine interleukin-8-like" evidence="9">
    <location>
        <begin position="51"/>
        <end position="108"/>
    </location>
</feature>
<keyword evidence="6 8" id="KW-0732">Signal</keyword>
<dbReference type="Pfam" id="PF00048">
    <property type="entry name" value="IL8"/>
    <property type="match status" value="1"/>
</dbReference>
<sequence length="116" mass="12931">MKSSPTAFSFLFLAAALGLQAQIIHATETKEVLEAKEGLELDMLPLGFGESPDCCFSYTSWIKCSRFVYYFPTSGSCLKPGIIFVTKKRNQVCANPSDQRVQECIKCLRQNLRPGN</sequence>
<evidence type="ECO:0000256" key="1">
    <source>
        <dbReference type="ARBA" id="ARBA00004613"/>
    </source>
</evidence>
<keyword evidence="4 8" id="KW-0202">Cytokine</keyword>
<dbReference type="PROSITE" id="PS00472">
    <property type="entry name" value="SMALL_CYTOKINES_CC"/>
    <property type="match status" value="1"/>
</dbReference>
<reference evidence="10" key="2">
    <citation type="submission" date="2025-08" db="UniProtKB">
        <authorList>
            <consortium name="Ensembl"/>
        </authorList>
    </citation>
    <scope>IDENTIFICATION</scope>
</reference>
<evidence type="ECO:0000256" key="3">
    <source>
        <dbReference type="ARBA" id="ARBA00022500"/>
    </source>
</evidence>
<dbReference type="GeneTree" id="ENSGT01100000263482"/>
<dbReference type="Gene3D" id="2.40.50.40">
    <property type="match status" value="1"/>
</dbReference>